<dbReference type="InterPro" id="IPR000873">
    <property type="entry name" value="AMP-dep_synth/lig_dom"/>
</dbReference>
<feature type="domain" description="AMP-dependent synthetase/ligase" evidence="3">
    <location>
        <begin position="38"/>
        <end position="393"/>
    </location>
</feature>
<dbReference type="Gene3D" id="3.40.50.12780">
    <property type="entry name" value="N-terminal domain of ligase-like"/>
    <property type="match status" value="1"/>
</dbReference>
<dbReference type="InterPro" id="IPR025110">
    <property type="entry name" value="AMP-bd_C"/>
</dbReference>
<proteinExistence type="inferred from homology"/>
<accession>A0A0P1EV51</accession>
<sequence>MYKLHLEKAYFPAQSDMDAIDVPIGEGLREVTASNIYKPALTEIRQDGSRGRSWTYGALWDDCERLALALSSRFTKGEKVVVWSPNSPEWVFMEYACALAGLVLVTANPSLQAKELRYILEQSGAVGLFHVQEFRGNPMAQIATLASDGNNFLREVTDLDDHDVLFARSSNEARLPEVSTSDPAQIQYTSGTTGFPKAALLSHGGLLNNARFYADRCGVTEHSIWINIMQMFHTSGCGMVTLGAMQAGAHMVLVSLFDAPRIVDLLESEKADVVLGVPTMVVALLEEQELTPRDTTALRVISCGGANVAADLVRRVKKAFGCGFSTLYGQTEHCPVITQHHLDDSIDDICKTIGQPIPQTDVSIRRLTDNSCADLNEPGEICARGPCTMLEYHDNPVATSETIDADGWLHTGDLGTMDARGYLKITGRVKEMIIRGGENHFPAEIENAMLTHPEIQEVAVVGIADEKWGELIACFLRTSGDATLSAAELKSHCRSELSPQKTPNLWIEVKSFPMTGSGKIQKFALRDLFERGELTPLTA</sequence>
<dbReference type="PANTHER" id="PTHR43201:SF5">
    <property type="entry name" value="MEDIUM-CHAIN ACYL-COA LIGASE ACSF2, MITOCHONDRIAL"/>
    <property type="match status" value="1"/>
</dbReference>
<feature type="domain" description="AMP-binding enzyme C-terminal" evidence="4">
    <location>
        <begin position="444"/>
        <end position="519"/>
    </location>
</feature>
<reference evidence="6" key="1">
    <citation type="submission" date="2015-09" db="EMBL/GenBank/DDBJ databases">
        <authorList>
            <person name="Rodrigo-Torres L."/>
            <person name="Arahal D.R."/>
        </authorList>
    </citation>
    <scope>NUCLEOTIDE SEQUENCE [LARGE SCALE GENOMIC DNA]</scope>
    <source>
        <strain evidence="6">CECT 4293</strain>
    </source>
</reference>
<comment type="similarity">
    <text evidence="1">Belongs to the ATP-dependent AMP-binding enzyme family.</text>
</comment>
<dbReference type="AlphaFoldDB" id="A0A0P1EV51"/>
<dbReference type="InterPro" id="IPR045851">
    <property type="entry name" value="AMP-bd_C_sf"/>
</dbReference>
<dbReference type="InterPro" id="IPR042099">
    <property type="entry name" value="ANL_N_sf"/>
</dbReference>
<dbReference type="Proteomes" id="UP000050786">
    <property type="component" value="Unassembled WGS sequence"/>
</dbReference>
<keyword evidence="6" id="KW-1185">Reference proteome</keyword>
<evidence type="ECO:0000259" key="3">
    <source>
        <dbReference type="Pfam" id="PF00501"/>
    </source>
</evidence>
<gene>
    <name evidence="5" type="primary">fadD</name>
    <name evidence="5" type="ORF">RUM4293_03508</name>
</gene>
<name>A0A0P1EV51_9RHOB</name>
<organism evidence="5 6">
    <name type="scientific">Ruegeria atlantica</name>
    <dbReference type="NCBI Taxonomy" id="81569"/>
    <lineage>
        <taxon>Bacteria</taxon>
        <taxon>Pseudomonadati</taxon>
        <taxon>Pseudomonadota</taxon>
        <taxon>Alphaproteobacteria</taxon>
        <taxon>Rhodobacterales</taxon>
        <taxon>Roseobacteraceae</taxon>
        <taxon>Ruegeria</taxon>
    </lineage>
</organism>
<protein>
    <submittedName>
        <fullName evidence="5">Long-chain-fatty-acid--CoA ligase</fullName>
        <ecNumber evidence="5">6.2.1.3</ecNumber>
    </submittedName>
</protein>
<evidence type="ECO:0000313" key="6">
    <source>
        <dbReference type="Proteomes" id="UP000050786"/>
    </source>
</evidence>
<dbReference type="PANTHER" id="PTHR43201">
    <property type="entry name" value="ACYL-COA SYNTHETASE"/>
    <property type="match status" value="1"/>
</dbReference>
<evidence type="ECO:0000256" key="1">
    <source>
        <dbReference type="ARBA" id="ARBA00006432"/>
    </source>
</evidence>
<dbReference type="PROSITE" id="PS00455">
    <property type="entry name" value="AMP_BINDING"/>
    <property type="match status" value="1"/>
</dbReference>
<dbReference type="Pfam" id="PF13193">
    <property type="entry name" value="AMP-binding_C"/>
    <property type="match status" value="1"/>
</dbReference>
<dbReference type="GO" id="GO:0004467">
    <property type="term" value="F:long-chain fatty acid-CoA ligase activity"/>
    <property type="evidence" value="ECO:0007669"/>
    <property type="project" value="UniProtKB-EC"/>
</dbReference>
<dbReference type="EC" id="6.2.1.3" evidence="5"/>
<dbReference type="RefSeq" id="WP_058274581.1">
    <property type="nucleotide sequence ID" value="NZ_CYPS01000053.1"/>
</dbReference>
<evidence type="ECO:0000313" key="5">
    <source>
        <dbReference type="EMBL" id="CUH44602.1"/>
    </source>
</evidence>
<keyword evidence="2 5" id="KW-0436">Ligase</keyword>
<dbReference type="SUPFAM" id="SSF56801">
    <property type="entry name" value="Acetyl-CoA synthetase-like"/>
    <property type="match status" value="1"/>
</dbReference>
<evidence type="ECO:0000256" key="2">
    <source>
        <dbReference type="ARBA" id="ARBA00022598"/>
    </source>
</evidence>
<dbReference type="EMBL" id="CYPS01000053">
    <property type="protein sequence ID" value="CUH44602.1"/>
    <property type="molecule type" value="Genomic_DNA"/>
</dbReference>
<dbReference type="Pfam" id="PF00501">
    <property type="entry name" value="AMP-binding"/>
    <property type="match status" value="1"/>
</dbReference>
<dbReference type="GO" id="GO:0031956">
    <property type="term" value="F:medium-chain fatty acid-CoA ligase activity"/>
    <property type="evidence" value="ECO:0007669"/>
    <property type="project" value="TreeGrafter"/>
</dbReference>
<evidence type="ECO:0000259" key="4">
    <source>
        <dbReference type="Pfam" id="PF13193"/>
    </source>
</evidence>
<dbReference type="InterPro" id="IPR020845">
    <property type="entry name" value="AMP-binding_CS"/>
</dbReference>
<dbReference type="Gene3D" id="3.30.300.30">
    <property type="match status" value="1"/>
</dbReference>